<comment type="subcellular location">
    <subcellularLocation>
        <location evidence="1">Cytoplasm</location>
    </subcellularLocation>
</comment>
<evidence type="ECO:0000256" key="3">
    <source>
        <dbReference type="ARBA" id="ARBA00022741"/>
    </source>
</evidence>
<accession>A0A3P7QSL1</accession>
<dbReference type="Gene3D" id="3.90.1430.10">
    <property type="entry name" value="Yeast translation eEF2 (G' domain)"/>
    <property type="match status" value="1"/>
</dbReference>
<protein>
    <recommendedName>
        <fullName evidence="8">Tr-type G domain-containing protein</fullName>
    </recommendedName>
</protein>
<dbReference type="CDD" id="cd01681">
    <property type="entry name" value="aeEF2_snRNP_like_IV"/>
    <property type="match status" value="1"/>
</dbReference>
<dbReference type="Gene3D" id="2.40.30.10">
    <property type="entry name" value="Translation factors"/>
    <property type="match status" value="1"/>
</dbReference>
<dbReference type="GO" id="GO:0043022">
    <property type="term" value="F:ribosome binding"/>
    <property type="evidence" value="ECO:0007669"/>
    <property type="project" value="TreeGrafter"/>
</dbReference>
<dbReference type="Gene3D" id="3.30.70.240">
    <property type="match status" value="1"/>
</dbReference>
<dbReference type="GO" id="GO:0005829">
    <property type="term" value="C:cytosol"/>
    <property type="evidence" value="ECO:0007669"/>
    <property type="project" value="TreeGrafter"/>
</dbReference>
<dbReference type="GO" id="GO:1990904">
    <property type="term" value="C:ribonucleoprotein complex"/>
    <property type="evidence" value="ECO:0007669"/>
    <property type="project" value="TreeGrafter"/>
</dbReference>
<evidence type="ECO:0000256" key="4">
    <source>
        <dbReference type="ARBA" id="ARBA00022768"/>
    </source>
</evidence>
<dbReference type="InterPro" id="IPR014721">
    <property type="entry name" value="Ribsml_uS5_D2-typ_fold_subgr"/>
</dbReference>
<dbReference type="GO" id="GO:0003924">
    <property type="term" value="F:GTPase activity"/>
    <property type="evidence" value="ECO:0007669"/>
    <property type="project" value="InterPro"/>
</dbReference>
<dbReference type="InterPro" id="IPR020568">
    <property type="entry name" value="Ribosomal_Su5_D2-typ_SF"/>
</dbReference>
<keyword evidence="10" id="KW-1185">Reference proteome</keyword>
<dbReference type="CDD" id="cd16261">
    <property type="entry name" value="EF2_snRNP_III"/>
    <property type="match status" value="1"/>
</dbReference>
<evidence type="ECO:0000313" key="10">
    <source>
        <dbReference type="Proteomes" id="UP000281553"/>
    </source>
</evidence>
<dbReference type="SUPFAM" id="SSF54211">
    <property type="entry name" value="Ribosomal protein S5 domain 2-like"/>
    <property type="match status" value="1"/>
</dbReference>
<evidence type="ECO:0000256" key="2">
    <source>
        <dbReference type="ARBA" id="ARBA00022490"/>
    </source>
</evidence>
<dbReference type="InterPro" id="IPR004161">
    <property type="entry name" value="EFTu-like_2"/>
</dbReference>
<dbReference type="Gene3D" id="3.30.70.870">
    <property type="entry name" value="Elongation Factor G (Translational Gtpase), domain 3"/>
    <property type="match status" value="1"/>
</dbReference>
<keyword evidence="3" id="KW-0547">Nucleotide-binding</keyword>
<dbReference type="InterPro" id="IPR041095">
    <property type="entry name" value="EFG_II"/>
</dbReference>
<proteinExistence type="predicted"/>
<comment type="catalytic activity">
    <reaction evidence="7">
        <text>GTP + H2O = GDP + phosphate + H(+)</text>
        <dbReference type="Rhea" id="RHEA:19669"/>
        <dbReference type="ChEBI" id="CHEBI:15377"/>
        <dbReference type="ChEBI" id="CHEBI:15378"/>
        <dbReference type="ChEBI" id="CHEBI:37565"/>
        <dbReference type="ChEBI" id="CHEBI:43474"/>
        <dbReference type="ChEBI" id="CHEBI:58189"/>
    </reaction>
    <physiologicalReaction direction="left-to-right" evidence="7">
        <dbReference type="Rhea" id="RHEA:19670"/>
    </physiologicalReaction>
</comment>
<gene>
    <name evidence="9" type="ORF">DILT_LOCUS16604</name>
</gene>
<dbReference type="InterPro" id="IPR000795">
    <property type="entry name" value="T_Tr_GTP-bd_dom"/>
</dbReference>
<reference evidence="9 10" key="1">
    <citation type="submission" date="2018-11" db="EMBL/GenBank/DDBJ databases">
        <authorList>
            <consortium name="Pathogen Informatics"/>
        </authorList>
    </citation>
    <scope>NUCLEOTIDE SEQUENCE [LARGE SCALE GENOMIC DNA]</scope>
</reference>
<dbReference type="InterPro" id="IPR027417">
    <property type="entry name" value="P-loop_NTPase"/>
</dbReference>
<dbReference type="SMART" id="SM00838">
    <property type="entry name" value="EFG_C"/>
    <property type="match status" value="1"/>
</dbReference>
<evidence type="ECO:0000256" key="5">
    <source>
        <dbReference type="ARBA" id="ARBA00022917"/>
    </source>
</evidence>
<evidence type="ECO:0000259" key="8">
    <source>
        <dbReference type="PROSITE" id="PS51722"/>
    </source>
</evidence>
<feature type="domain" description="Tr-type G" evidence="8">
    <location>
        <begin position="1"/>
        <end position="205"/>
    </location>
</feature>
<dbReference type="AlphaFoldDB" id="A0A3P7QSL1"/>
<evidence type="ECO:0000256" key="7">
    <source>
        <dbReference type="ARBA" id="ARBA00049117"/>
    </source>
</evidence>
<keyword evidence="2" id="KW-0963">Cytoplasm</keyword>
<evidence type="ECO:0000256" key="6">
    <source>
        <dbReference type="ARBA" id="ARBA00023134"/>
    </source>
</evidence>
<evidence type="ECO:0000313" key="9">
    <source>
        <dbReference type="EMBL" id="VDN34812.1"/>
    </source>
</evidence>
<dbReference type="Pfam" id="PF03764">
    <property type="entry name" value="EFG_IV"/>
    <property type="match status" value="1"/>
</dbReference>
<dbReference type="GO" id="GO:0003746">
    <property type="term" value="F:translation elongation factor activity"/>
    <property type="evidence" value="ECO:0007669"/>
    <property type="project" value="UniProtKB-KW"/>
</dbReference>
<dbReference type="EMBL" id="UYRU01085971">
    <property type="protein sequence ID" value="VDN34812.1"/>
    <property type="molecule type" value="Genomic_DNA"/>
</dbReference>
<dbReference type="SUPFAM" id="SSF52540">
    <property type="entry name" value="P-loop containing nucleoside triphosphate hydrolases"/>
    <property type="match status" value="1"/>
</dbReference>
<keyword evidence="5" id="KW-0648">Protein biosynthesis</keyword>
<dbReference type="Pfam" id="PF03144">
    <property type="entry name" value="GTP_EFTU_D2"/>
    <property type="match status" value="1"/>
</dbReference>
<keyword evidence="6" id="KW-0342">GTP-binding</keyword>
<dbReference type="Proteomes" id="UP000281553">
    <property type="component" value="Unassembled WGS sequence"/>
</dbReference>
<dbReference type="Pfam" id="PF00009">
    <property type="entry name" value="GTP_EFTU"/>
    <property type="match status" value="1"/>
</dbReference>
<dbReference type="SMART" id="SM00889">
    <property type="entry name" value="EFG_IV"/>
    <property type="match status" value="1"/>
</dbReference>
<dbReference type="FunFam" id="3.30.70.240:FF:000003">
    <property type="entry name" value="Translation elongation factor 2"/>
    <property type="match status" value="1"/>
</dbReference>
<dbReference type="FunFam" id="3.30.230.10:FF:000006">
    <property type="entry name" value="Translation elongation factor 2"/>
    <property type="match status" value="1"/>
</dbReference>
<organism evidence="9 10">
    <name type="scientific">Dibothriocephalus latus</name>
    <name type="common">Fish tapeworm</name>
    <name type="synonym">Diphyllobothrium latum</name>
    <dbReference type="NCBI Taxonomy" id="60516"/>
    <lineage>
        <taxon>Eukaryota</taxon>
        <taxon>Metazoa</taxon>
        <taxon>Spiralia</taxon>
        <taxon>Lophotrochozoa</taxon>
        <taxon>Platyhelminthes</taxon>
        <taxon>Cestoda</taxon>
        <taxon>Eucestoda</taxon>
        <taxon>Diphyllobothriidea</taxon>
        <taxon>Diphyllobothriidae</taxon>
        <taxon>Dibothriocephalus</taxon>
    </lineage>
</organism>
<dbReference type="FunFam" id="3.30.70.870:FF:000002">
    <property type="entry name" value="Translation elongation factor 2"/>
    <property type="match status" value="1"/>
</dbReference>
<sequence length="739" mass="81370">AGIVTESRAGDTSFTDARKDEQERCITNKSTTTALYKELAPEQLDLVRKMESQSTDKKGTQEAGFLINLVDPSGRLDISSEVPAALRLTDGWMVVIDAVSGVCMQTESVLRQALTERIKPIFFLNKLDNLIDTGLDPESLYQTLVRVVENIAVIVAQFSEDAGPMGDISVNPGNGTVGFGSVLQGWAFNLRTMASLYAKKFGIATDEMMSRLWGDNFFNAQEKKWQKQSASGGARSFVQFVLDPICKLFRTAEAEDKPAIQKLLKLLNVELSSEANDLPCKQMLQCAMRKWLPAHDLFSGKVATGQKVQIMGANFVYGKKDELYEKNIQRTILMMGRYTEAIGDVPCGNICGLVGVDQFLVKTGTITTFAGAHSMRQMKFSVTPVVRVAVECINAGDLPKLIEGLKWLAKSDPLVQAYSEESGEHIVAGAGELHLEICLKDLEENYACIPIKKSDPVVLYRETVTAQSSQHCLSKSPNKHNRLFCRAKPIGEDLTSIMDKGDKFARMEPKERGHLLTDEHGWDATDTRNIWCFGPNDTGPNLVVDVTKDVQCLNDIKDSVVAAFQWATREGVLCNEAMRGIRFNLEGVVLHADAIHRGGGQIIPTARRCFLASQLTASPRIMEPVYMCEIQAPDNAIGGAYGVLNQRRGVVLSEEKAPGTAISIVKTHLPVSESFGFTAALRANTGGRAFSQCHFDHWQLFPGDPLVPNSESGKLVTAMRRRKGLREAIPELDNFLDKL</sequence>
<name>A0A3P7QSL1_DIBLA</name>
<evidence type="ECO:0000256" key="1">
    <source>
        <dbReference type="ARBA" id="ARBA00004496"/>
    </source>
</evidence>
<dbReference type="Gene3D" id="3.40.50.300">
    <property type="entry name" value="P-loop containing nucleotide triphosphate hydrolases"/>
    <property type="match status" value="1"/>
</dbReference>
<dbReference type="Pfam" id="PF00679">
    <property type="entry name" value="EFG_C"/>
    <property type="match status" value="1"/>
</dbReference>
<dbReference type="OrthoDB" id="364892at2759"/>
<feature type="non-terminal residue" evidence="9">
    <location>
        <position position="1"/>
    </location>
</feature>
<dbReference type="InterPro" id="IPR000640">
    <property type="entry name" value="EFG_V-like"/>
</dbReference>
<dbReference type="PROSITE" id="PS51722">
    <property type="entry name" value="G_TR_2"/>
    <property type="match status" value="1"/>
</dbReference>
<dbReference type="Gene3D" id="3.30.230.10">
    <property type="match status" value="1"/>
</dbReference>
<dbReference type="InterPro" id="IPR005517">
    <property type="entry name" value="Transl_elong_EFG/EF2_IV"/>
</dbReference>
<dbReference type="PANTHER" id="PTHR42908">
    <property type="entry name" value="TRANSLATION ELONGATION FACTOR-RELATED"/>
    <property type="match status" value="1"/>
</dbReference>
<dbReference type="SUPFAM" id="SSF54980">
    <property type="entry name" value="EF-G C-terminal domain-like"/>
    <property type="match status" value="2"/>
</dbReference>
<dbReference type="CDD" id="cd04096">
    <property type="entry name" value="eEF2_snRNP_like_C"/>
    <property type="match status" value="1"/>
</dbReference>
<keyword evidence="4" id="KW-0251">Elongation factor</keyword>
<dbReference type="PANTHER" id="PTHR42908:SF10">
    <property type="entry name" value="EUKARYOTIC TRANSLATION ELONGATION FACTOR 2"/>
    <property type="match status" value="1"/>
</dbReference>
<dbReference type="FunFam" id="3.90.1430.10:FF:000003">
    <property type="entry name" value="Elongation factor 2"/>
    <property type="match status" value="1"/>
</dbReference>
<dbReference type="SUPFAM" id="SSF50447">
    <property type="entry name" value="Translation proteins"/>
    <property type="match status" value="1"/>
</dbReference>
<dbReference type="InterPro" id="IPR035647">
    <property type="entry name" value="EFG_III/V"/>
</dbReference>
<dbReference type="Pfam" id="PF14492">
    <property type="entry name" value="EFG_III"/>
    <property type="match status" value="1"/>
</dbReference>
<dbReference type="GO" id="GO:0005525">
    <property type="term" value="F:GTP binding"/>
    <property type="evidence" value="ECO:0007669"/>
    <property type="project" value="UniProtKB-KW"/>
</dbReference>
<dbReference type="InterPro" id="IPR009000">
    <property type="entry name" value="Transl_B-barrel_sf"/>
</dbReference>